<dbReference type="SUPFAM" id="SSF56349">
    <property type="entry name" value="DNA breaking-rejoining enzymes"/>
    <property type="match status" value="1"/>
</dbReference>
<feature type="domain" description="Tyr recombinase" evidence="3">
    <location>
        <begin position="251"/>
        <end position="474"/>
    </location>
</feature>
<dbReference type="GO" id="GO:0003677">
    <property type="term" value="F:DNA binding"/>
    <property type="evidence" value="ECO:0007669"/>
    <property type="project" value="InterPro"/>
</dbReference>
<name>A0A8H6WCY2_9AGAR</name>
<protein>
    <recommendedName>
        <fullName evidence="3">Tyr recombinase domain-containing protein</fullName>
    </recommendedName>
</protein>
<feature type="compositionally biased region" description="Polar residues" evidence="2">
    <location>
        <begin position="1"/>
        <end position="10"/>
    </location>
</feature>
<dbReference type="RefSeq" id="XP_037224019.1">
    <property type="nucleotide sequence ID" value="XM_037358924.1"/>
</dbReference>
<evidence type="ECO:0000313" key="4">
    <source>
        <dbReference type="EMBL" id="KAF7311911.1"/>
    </source>
</evidence>
<evidence type="ECO:0000256" key="2">
    <source>
        <dbReference type="SAM" id="MobiDB-lite"/>
    </source>
</evidence>
<dbReference type="OrthoDB" id="3163890at2759"/>
<dbReference type="Proteomes" id="UP000636479">
    <property type="component" value="Unassembled WGS sequence"/>
</dbReference>
<feature type="region of interest" description="Disordered" evidence="2">
    <location>
        <begin position="1"/>
        <end position="23"/>
    </location>
</feature>
<reference evidence="4" key="1">
    <citation type="submission" date="2020-05" db="EMBL/GenBank/DDBJ databases">
        <title>Mycena genomes resolve the evolution of fungal bioluminescence.</title>
        <authorList>
            <person name="Tsai I.J."/>
        </authorList>
    </citation>
    <scope>NUCLEOTIDE SEQUENCE</scope>
    <source>
        <strain evidence="4">171206Taipei</strain>
    </source>
</reference>
<comment type="caution">
    <text evidence="4">The sequence shown here is derived from an EMBL/GenBank/DDBJ whole genome shotgun (WGS) entry which is preliminary data.</text>
</comment>
<dbReference type="GeneID" id="59341440"/>
<accession>A0A8H6WCY2</accession>
<dbReference type="PROSITE" id="PS51898">
    <property type="entry name" value="TYR_RECOMBINASE"/>
    <property type="match status" value="1"/>
</dbReference>
<dbReference type="GO" id="GO:0006310">
    <property type="term" value="P:DNA recombination"/>
    <property type="evidence" value="ECO:0007669"/>
    <property type="project" value="UniProtKB-KW"/>
</dbReference>
<dbReference type="InterPro" id="IPR002104">
    <property type="entry name" value="Integrase_catalytic"/>
</dbReference>
<gene>
    <name evidence="4" type="ORF">MIND_00202500</name>
</gene>
<evidence type="ECO:0000259" key="3">
    <source>
        <dbReference type="PROSITE" id="PS51898"/>
    </source>
</evidence>
<organism evidence="4 5">
    <name type="scientific">Mycena indigotica</name>
    <dbReference type="NCBI Taxonomy" id="2126181"/>
    <lineage>
        <taxon>Eukaryota</taxon>
        <taxon>Fungi</taxon>
        <taxon>Dikarya</taxon>
        <taxon>Basidiomycota</taxon>
        <taxon>Agaricomycotina</taxon>
        <taxon>Agaricomycetes</taxon>
        <taxon>Agaricomycetidae</taxon>
        <taxon>Agaricales</taxon>
        <taxon>Marasmiineae</taxon>
        <taxon>Mycenaceae</taxon>
        <taxon>Mycena</taxon>
    </lineage>
</organism>
<keyword evidence="5" id="KW-1185">Reference proteome</keyword>
<dbReference type="EMBL" id="JACAZF010000002">
    <property type="protein sequence ID" value="KAF7311911.1"/>
    <property type="molecule type" value="Genomic_DNA"/>
</dbReference>
<dbReference type="InterPro" id="IPR011010">
    <property type="entry name" value="DNA_brk_join_enz"/>
</dbReference>
<dbReference type="AlphaFoldDB" id="A0A8H6WCY2"/>
<evidence type="ECO:0000256" key="1">
    <source>
        <dbReference type="ARBA" id="ARBA00023172"/>
    </source>
</evidence>
<dbReference type="GO" id="GO:0015074">
    <property type="term" value="P:DNA integration"/>
    <property type="evidence" value="ECO:0007669"/>
    <property type="project" value="InterPro"/>
</dbReference>
<keyword evidence="1" id="KW-0233">DNA recombination</keyword>
<dbReference type="InterPro" id="IPR013762">
    <property type="entry name" value="Integrase-like_cat_sf"/>
</dbReference>
<dbReference type="Gene3D" id="1.10.443.10">
    <property type="entry name" value="Intergrase catalytic core"/>
    <property type="match status" value="1"/>
</dbReference>
<sequence length="477" mass="54213">MSATFFTLSNGAKRRKTSHNSTSQICVQAGSATEAGPTPTLPNPLSDARTPGWDSDVAACMAEHTTEMEENILINIELSDADALMERADEYIAANLDDFPEEDANDSLAQFATKMARNSITDSTRSSHVRIIKAFIIFHLRRNRNWDPRQINEDTPRDVTLYIAQKCGPMTEGYEGRKFSTAVSTRAALTLWYRSLRPHESLNEWRLDEGSNTWRGLPTRSPFVSRFMLGLEKTKAKAGEISHSARAMRLEDMHRLYEQCIKKPSDTLKAAKSARDRAGAMQEQRAGVVRYAAYLIAWLMLLRVDEVVNLEFENIEHIPAERKYFDVKPKTRKTAQTGVGHGWRLHANDSDPRICPMRALIRLAMVYKSSGIQWSGPMFLQVAASGAIQQDRPLTSSVLSRALSRDLQNLGYSTWALYGTHSFRRGGCQYRVEVQKWPIARVATWGGWSLLEATTMFRYFYSPDDNHELMYDYDRNY</sequence>
<evidence type="ECO:0000313" key="5">
    <source>
        <dbReference type="Proteomes" id="UP000636479"/>
    </source>
</evidence>
<proteinExistence type="predicted"/>